<feature type="region of interest" description="Disordered" evidence="1">
    <location>
        <begin position="26"/>
        <end position="79"/>
    </location>
</feature>
<feature type="non-terminal residue" evidence="2">
    <location>
        <position position="1"/>
    </location>
</feature>
<gene>
    <name evidence="2" type="ORF">PCOR1329_LOCUS77576</name>
</gene>
<sequence length="378" mass="41109">PLRRIDRSSAAAPPPPLGREAALLLGAAEGAPGRPPRVQPPSCARGRRSPRNSKTAPAPRPCDAARLGRLQEQRGSVTALPAVAVERGSTGSMAHSGDEFYTNGEGEEGAVDVPLIAVDGVEAVGAPAGAVASSKPGKWESPRSAKERIRRRTKSRIDALKADRDQEYWHGEVEVLAPSQKWREATVVRRLQNGVQVHYEGFDSKYDEVLPFTSSRLRKYGQLRSETLSSLKASFISQYGASQCPGCGVELQSHSPMKLGYIPPHKFQPSAEEDGDGKNSDLVLTPEEEVNLLLKADGYRDGASATFPKRASQKKFRVIQNIYLNIRKASLELVVRYNQHSAHARAWAERAGRPACLATSHAILPSAESTRKRRDAIS</sequence>
<evidence type="ECO:0000256" key="1">
    <source>
        <dbReference type="SAM" id="MobiDB-lite"/>
    </source>
</evidence>
<protein>
    <submittedName>
        <fullName evidence="2">Uncharacterized protein</fullName>
    </submittedName>
</protein>
<dbReference type="Gene3D" id="2.30.30.140">
    <property type="match status" value="1"/>
</dbReference>
<dbReference type="Proteomes" id="UP001189429">
    <property type="component" value="Unassembled WGS sequence"/>
</dbReference>
<dbReference type="SUPFAM" id="SSF54160">
    <property type="entry name" value="Chromo domain-like"/>
    <property type="match status" value="1"/>
</dbReference>
<accession>A0ABN9XK99</accession>
<keyword evidence="3" id="KW-1185">Reference proteome</keyword>
<evidence type="ECO:0000313" key="3">
    <source>
        <dbReference type="Proteomes" id="UP001189429"/>
    </source>
</evidence>
<feature type="compositionally biased region" description="Basic and acidic residues" evidence="1">
    <location>
        <begin position="137"/>
        <end position="147"/>
    </location>
</feature>
<organism evidence="2 3">
    <name type="scientific">Prorocentrum cordatum</name>
    <dbReference type="NCBI Taxonomy" id="2364126"/>
    <lineage>
        <taxon>Eukaryota</taxon>
        <taxon>Sar</taxon>
        <taxon>Alveolata</taxon>
        <taxon>Dinophyceae</taxon>
        <taxon>Prorocentrales</taxon>
        <taxon>Prorocentraceae</taxon>
        <taxon>Prorocentrum</taxon>
    </lineage>
</organism>
<feature type="region of interest" description="Disordered" evidence="1">
    <location>
        <begin position="128"/>
        <end position="154"/>
    </location>
</feature>
<dbReference type="EMBL" id="CAUYUJ010020743">
    <property type="protein sequence ID" value="CAK0900240.1"/>
    <property type="molecule type" value="Genomic_DNA"/>
</dbReference>
<proteinExistence type="predicted"/>
<name>A0ABN9XK99_9DINO</name>
<reference evidence="2" key="1">
    <citation type="submission" date="2023-10" db="EMBL/GenBank/DDBJ databases">
        <authorList>
            <person name="Chen Y."/>
            <person name="Shah S."/>
            <person name="Dougan E. K."/>
            <person name="Thang M."/>
            <person name="Chan C."/>
        </authorList>
    </citation>
    <scope>NUCLEOTIDE SEQUENCE [LARGE SCALE GENOMIC DNA]</scope>
</reference>
<comment type="caution">
    <text evidence="2">The sequence shown here is derived from an EMBL/GenBank/DDBJ whole genome shotgun (WGS) entry which is preliminary data.</text>
</comment>
<dbReference type="InterPro" id="IPR016197">
    <property type="entry name" value="Chromo-like_dom_sf"/>
</dbReference>
<evidence type="ECO:0000313" key="2">
    <source>
        <dbReference type="EMBL" id="CAK0900240.1"/>
    </source>
</evidence>